<accession>A0A4E0QZA3</accession>
<dbReference type="InterPro" id="IPR025493">
    <property type="entry name" value="DUF4384"/>
</dbReference>
<dbReference type="Gene3D" id="6.10.280.220">
    <property type="match status" value="1"/>
</dbReference>
<reference evidence="4 5" key="1">
    <citation type="journal article" date="2016" name="Front. Microbiol.">
        <title>Single-Cell (Meta-)Genomics of a Dimorphic Candidatus Thiomargarita nelsonii Reveals Genomic Plasticity.</title>
        <authorList>
            <person name="Flood B.E."/>
            <person name="Fliss P."/>
            <person name="Jones D.S."/>
            <person name="Dick G.J."/>
            <person name="Jain S."/>
            <person name="Kaster A.K."/>
            <person name="Winkel M."/>
            <person name="Mussmann M."/>
            <person name="Bailey J."/>
        </authorList>
    </citation>
    <scope>NUCLEOTIDE SEQUENCE [LARGE SCALE GENOMIC DNA]</scope>
    <source>
        <strain evidence="4">Hydrate Ridge</strain>
    </source>
</reference>
<feature type="chain" id="PRO_5020021566" description="DUF4384 domain-containing protein" evidence="2">
    <location>
        <begin position="24"/>
        <end position="311"/>
    </location>
</feature>
<feature type="domain" description="DUF4384" evidence="3">
    <location>
        <begin position="175"/>
        <end position="251"/>
    </location>
</feature>
<proteinExistence type="predicted"/>
<comment type="caution">
    <text evidence="4">The sequence shown here is derived from an EMBL/GenBank/DDBJ whole genome shotgun (WGS) entry which is preliminary data.</text>
</comment>
<dbReference type="Proteomes" id="UP000030428">
    <property type="component" value="Unassembled WGS sequence"/>
</dbReference>
<organism evidence="4 5">
    <name type="scientific">Candidatus Thiomargarita nelsonii</name>
    <dbReference type="NCBI Taxonomy" id="1003181"/>
    <lineage>
        <taxon>Bacteria</taxon>
        <taxon>Pseudomonadati</taxon>
        <taxon>Pseudomonadota</taxon>
        <taxon>Gammaproteobacteria</taxon>
        <taxon>Thiotrichales</taxon>
        <taxon>Thiotrichaceae</taxon>
        <taxon>Thiomargarita</taxon>
    </lineage>
</organism>
<evidence type="ECO:0000313" key="4">
    <source>
        <dbReference type="EMBL" id="TGO02201.1"/>
    </source>
</evidence>
<dbReference type="AlphaFoldDB" id="A0A4E0QZA3"/>
<evidence type="ECO:0000313" key="5">
    <source>
        <dbReference type="Proteomes" id="UP000030428"/>
    </source>
</evidence>
<keyword evidence="2" id="KW-0732">Signal</keyword>
<evidence type="ECO:0000259" key="3">
    <source>
        <dbReference type="Pfam" id="PF14326"/>
    </source>
</evidence>
<keyword evidence="5" id="KW-1185">Reference proteome</keyword>
<protein>
    <recommendedName>
        <fullName evidence="3">DUF4384 domain-containing protein</fullName>
    </recommendedName>
</protein>
<feature type="signal peptide" evidence="2">
    <location>
        <begin position="1"/>
        <end position="23"/>
    </location>
</feature>
<dbReference type="Pfam" id="PF14326">
    <property type="entry name" value="DUF4384"/>
    <property type="match status" value="1"/>
</dbReference>
<evidence type="ECO:0000256" key="2">
    <source>
        <dbReference type="SAM" id="SignalP"/>
    </source>
</evidence>
<gene>
    <name evidence="4" type="ORF">PN36_28785</name>
</gene>
<feature type="coiled-coil region" evidence="1">
    <location>
        <begin position="59"/>
        <end position="133"/>
    </location>
</feature>
<dbReference type="EMBL" id="JSZA02000191">
    <property type="protein sequence ID" value="TGO02201.1"/>
    <property type="molecule type" value="Genomic_DNA"/>
</dbReference>
<evidence type="ECO:0000256" key="1">
    <source>
        <dbReference type="SAM" id="Coils"/>
    </source>
</evidence>
<keyword evidence="1" id="KW-0175">Coiled coil</keyword>
<name>A0A4E0QZA3_9GAMM</name>
<sequence length="311" mass="35543">MTKKNSIIITLLICLTLAMPTRAAGLSTIAWVVVQEIALDTAIDVVQNLFKETVKPEEVAKLRQRVSQLETQLSQHQKQSSSKEFKQIKQLLTGLNQIINVMGKRLDSVEKRVSKLENQLALLRESLLSIQTTAIAEEPVNNLGFKINFLYRSKGQGDFLPITQNTVLYSLDHYKIVIEAMETSYIYLFQQDSAGQIVRLFPMKSFAGVTLNNENPMQAQQKYYLPAKTKSFKLDRTLGTETFYFTATRQPDLVLENFYEAIERARKNKQPNLVLQAEFTQTLNFEPKVPFLDEIVDDDVSPMQMKNLRVV</sequence>